<reference evidence="1" key="2">
    <citation type="journal article" date="2021" name="Genome Biol. Evol.">
        <title>Developing a high-quality reference genome for a parasitic bivalve with doubly uniparental inheritance (Bivalvia: Unionida).</title>
        <authorList>
            <person name="Smith C.H."/>
        </authorList>
    </citation>
    <scope>NUCLEOTIDE SEQUENCE</scope>
    <source>
        <strain evidence="1">CHS0354</strain>
        <tissue evidence="1">Mantle</tissue>
    </source>
</reference>
<sequence length="75" mass="8824">MEELNLKDTYDLQNWNHPCRNDIIYSKTRLIPTDIPFHLFKNQLGCWKIQGMTVSEDTLTFYNVQNPFGSRSGTQ</sequence>
<evidence type="ECO:0000313" key="2">
    <source>
        <dbReference type="Proteomes" id="UP001195483"/>
    </source>
</evidence>
<dbReference type="Proteomes" id="UP001195483">
    <property type="component" value="Unassembled WGS sequence"/>
</dbReference>
<organism evidence="1 2">
    <name type="scientific">Potamilus streckersoni</name>
    <dbReference type="NCBI Taxonomy" id="2493646"/>
    <lineage>
        <taxon>Eukaryota</taxon>
        <taxon>Metazoa</taxon>
        <taxon>Spiralia</taxon>
        <taxon>Lophotrochozoa</taxon>
        <taxon>Mollusca</taxon>
        <taxon>Bivalvia</taxon>
        <taxon>Autobranchia</taxon>
        <taxon>Heteroconchia</taxon>
        <taxon>Palaeoheterodonta</taxon>
        <taxon>Unionida</taxon>
        <taxon>Unionoidea</taxon>
        <taxon>Unionidae</taxon>
        <taxon>Ambleminae</taxon>
        <taxon>Lampsilini</taxon>
        <taxon>Potamilus</taxon>
    </lineage>
</organism>
<name>A0AAE0VPD1_9BIVA</name>
<proteinExistence type="predicted"/>
<gene>
    <name evidence="1" type="ORF">CHS0354_004244</name>
</gene>
<accession>A0AAE0VPD1</accession>
<dbReference type="EMBL" id="JAEAOA010000324">
    <property type="protein sequence ID" value="KAK3585061.1"/>
    <property type="molecule type" value="Genomic_DNA"/>
</dbReference>
<evidence type="ECO:0000313" key="1">
    <source>
        <dbReference type="EMBL" id="KAK3585061.1"/>
    </source>
</evidence>
<keyword evidence="2" id="KW-1185">Reference proteome</keyword>
<dbReference type="AlphaFoldDB" id="A0AAE0VPD1"/>
<reference evidence="1" key="3">
    <citation type="submission" date="2023-05" db="EMBL/GenBank/DDBJ databases">
        <authorList>
            <person name="Smith C.H."/>
        </authorList>
    </citation>
    <scope>NUCLEOTIDE SEQUENCE</scope>
    <source>
        <strain evidence="1">CHS0354</strain>
        <tissue evidence="1">Mantle</tissue>
    </source>
</reference>
<comment type="caution">
    <text evidence="1">The sequence shown here is derived from an EMBL/GenBank/DDBJ whole genome shotgun (WGS) entry which is preliminary data.</text>
</comment>
<protein>
    <submittedName>
        <fullName evidence="1">Uncharacterized protein</fullName>
    </submittedName>
</protein>
<reference evidence="1" key="1">
    <citation type="journal article" date="2021" name="Genome Biol. Evol.">
        <title>A High-Quality Reference Genome for a Parasitic Bivalve with Doubly Uniparental Inheritance (Bivalvia: Unionida).</title>
        <authorList>
            <person name="Smith C.H."/>
        </authorList>
    </citation>
    <scope>NUCLEOTIDE SEQUENCE</scope>
    <source>
        <strain evidence="1">CHS0354</strain>
    </source>
</reference>